<sequence length="115" mass="13051">MITRFISTVCPLLLLIILASTVCSAEFIYRTTWCDSAHYNVIVPKTVDPTTAMHDVMQRYGHNCWGADKGNGEFWCFLPNTQKCPVMVCRDGDFVFPPNPSGEDWTSHVFDNIDE</sequence>
<reference evidence="2 3" key="1">
    <citation type="submission" date="2016-07" db="EMBL/GenBank/DDBJ databases">
        <title>Pervasive Adenine N6-methylation of Active Genes in Fungi.</title>
        <authorList>
            <consortium name="DOE Joint Genome Institute"/>
            <person name="Mondo S.J."/>
            <person name="Dannebaum R.O."/>
            <person name="Kuo R.C."/>
            <person name="Labutti K."/>
            <person name="Haridas S."/>
            <person name="Kuo A."/>
            <person name="Salamov A."/>
            <person name="Ahrendt S.R."/>
            <person name="Lipzen A."/>
            <person name="Sullivan W."/>
            <person name="Andreopoulos W.B."/>
            <person name="Clum A."/>
            <person name="Lindquist E."/>
            <person name="Daum C."/>
            <person name="Ramamoorthy G.K."/>
            <person name="Gryganskyi A."/>
            <person name="Culley D."/>
            <person name="Magnuson J.K."/>
            <person name="James T.Y."/>
            <person name="O'Malley M.A."/>
            <person name="Stajich J.E."/>
            <person name="Spatafora J.W."/>
            <person name="Visel A."/>
            <person name="Grigoriev I.V."/>
        </authorList>
    </citation>
    <scope>NUCLEOTIDE SEQUENCE [LARGE SCALE GENOMIC DNA]</scope>
    <source>
        <strain evidence="2 3">JEL800</strain>
    </source>
</reference>
<comment type="caution">
    <text evidence="2">The sequence shown here is derived from an EMBL/GenBank/DDBJ whole genome shotgun (WGS) entry which is preliminary data.</text>
</comment>
<dbReference type="AlphaFoldDB" id="A0A1Y2D3K1"/>
<evidence type="ECO:0000313" key="3">
    <source>
        <dbReference type="Proteomes" id="UP000193642"/>
    </source>
</evidence>
<dbReference type="EMBL" id="MCGO01000001">
    <property type="protein sequence ID" value="ORY53686.1"/>
    <property type="molecule type" value="Genomic_DNA"/>
</dbReference>
<keyword evidence="3" id="KW-1185">Reference proteome</keyword>
<feature type="signal peptide" evidence="1">
    <location>
        <begin position="1"/>
        <end position="25"/>
    </location>
</feature>
<keyword evidence="1" id="KW-0732">Signal</keyword>
<dbReference type="Proteomes" id="UP000193642">
    <property type="component" value="Unassembled WGS sequence"/>
</dbReference>
<name>A0A1Y2D3K1_9FUNG</name>
<evidence type="ECO:0000313" key="2">
    <source>
        <dbReference type="EMBL" id="ORY53686.1"/>
    </source>
</evidence>
<gene>
    <name evidence="2" type="ORF">BCR33DRAFT_844954</name>
</gene>
<organism evidence="2 3">
    <name type="scientific">Rhizoclosmatium globosum</name>
    <dbReference type="NCBI Taxonomy" id="329046"/>
    <lineage>
        <taxon>Eukaryota</taxon>
        <taxon>Fungi</taxon>
        <taxon>Fungi incertae sedis</taxon>
        <taxon>Chytridiomycota</taxon>
        <taxon>Chytridiomycota incertae sedis</taxon>
        <taxon>Chytridiomycetes</taxon>
        <taxon>Chytridiales</taxon>
        <taxon>Chytriomycetaceae</taxon>
        <taxon>Rhizoclosmatium</taxon>
    </lineage>
</organism>
<accession>A0A1Y2D3K1</accession>
<evidence type="ECO:0000256" key="1">
    <source>
        <dbReference type="SAM" id="SignalP"/>
    </source>
</evidence>
<protein>
    <recommendedName>
        <fullName evidence="4">Secreted protein</fullName>
    </recommendedName>
</protein>
<feature type="chain" id="PRO_5012847414" description="Secreted protein" evidence="1">
    <location>
        <begin position="26"/>
        <end position="115"/>
    </location>
</feature>
<evidence type="ECO:0008006" key="4">
    <source>
        <dbReference type="Google" id="ProtNLM"/>
    </source>
</evidence>
<proteinExistence type="predicted"/>